<feature type="chain" id="PRO_5043551158" evidence="1">
    <location>
        <begin position="19"/>
        <end position="179"/>
    </location>
</feature>
<comment type="caution">
    <text evidence="2">The sequence shown here is derived from an EMBL/GenBank/DDBJ whole genome shotgun (WGS) entry which is preliminary data.</text>
</comment>
<keyword evidence="3" id="KW-1185">Reference proteome</keyword>
<gene>
    <name evidence="2" type="ORF">PoB_005633700</name>
</gene>
<sequence>MKLSIFLGLVAIVAVASATVSYDRQPRFFKKVTKFVKKTADKAVDFADDAVDTVGDAAKTGAKAVASGAKTAVDFTEDTATDAAKKTAKIATKAAKGVAGISKKAYKEAYSAAKTSFNAIKEIAEDIDFDAAVDKLVGLIDSQLMTSLCVFSCNAAAVAIFGPAGAPYGIVGCPTLCSA</sequence>
<accession>A0AAV4CE66</accession>
<organism evidence="2 3">
    <name type="scientific">Plakobranchus ocellatus</name>
    <dbReference type="NCBI Taxonomy" id="259542"/>
    <lineage>
        <taxon>Eukaryota</taxon>
        <taxon>Metazoa</taxon>
        <taxon>Spiralia</taxon>
        <taxon>Lophotrochozoa</taxon>
        <taxon>Mollusca</taxon>
        <taxon>Gastropoda</taxon>
        <taxon>Heterobranchia</taxon>
        <taxon>Euthyneura</taxon>
        <taxon>Panpulmonata</taxon>
        <taxon>Sacoglossa</taxon>
        <taxon>Placobranchoidea</taxon>
        <taxon>Plakobranchidae</taxon>
        <taxon>Plakobranchus</taxon>
    </lineage>
</organism>
<name>A0AAV4CE66_9GAST</name>
<reference evidence="2 3" key="1">
    <citation type="journal article" date="2021" name="Elife">
        <title>Chloroplast acquisition without the gene transfer in kleptoplastic sea slugs, Plakobranchus ocellatus.</title>
        <authorList>
            <person name="Maeda T."/>
            <person name="Takahashi S."/>
            <person name="Yoshida T."/>
            <person name="Shimamura S."/>
            <person name="Takaki Y."/>
            <person name="Nagai Y."/>
            <person name="Toyoda A."/>
            <person name="Suzuki Y."/>
            <person name="Arimoto A."/>
            <person name="Ishii H."/>
            <person name="Satoh N."/>
            <person name="Nishiyama T."/>
            <person name="Hasebe M."/>
            <person name="Maruyama T."/>
            <person name="Minagawa J."/>
            <person name="Obokata J."/>
            <person name="Shigenobu S."/>
        </authorList>
    </citation>
    <scope>NUCLEOTIDE SEQUENCE [LARGE SCALE GENOMIC DNA]</scope>
</reference>
<dbReference type="EMBL" id="BLXT01006199">
    <property type="protein sequence ID" value="GFO29832.1"/>
    <property type="molecule type" value="Genomic_DNA"/>
</dbReference>
<keyword evidence="1" id="KW-0732">Signal</keyword>
<evidence type="ECO:0000256" key="1">
    <source>
        <dbReference type="SAM" id="SignalP"/>
    </source>
</evidence>
<evidence type="ECO:0000313" key="2">
    <source>
        <dbReference type="EMBL" id="GFO29832.1"/>
    </source>
</evidence>
<feature type="signal peptide" evidence="1">
    <location>
        <begin position="1"/>
        <end position="18"/>
    </location>
</feature>
<protein>
    <submittedName>
        <fullName evidence="2">Uncharacterized protein</fullName>
    </submittedName>
</protein>
<proteinExistence type="predicted"/>
<dbReference type="Proteomes" id="UP000735302">
    <property type="component" value="Unassembled WGS sequence"/>
</dbReference>
<evidence type="ECO:0000313" key="3">
    <source>
        <dbReference type="Proteomes" id="UP000735302"/>
    </source>
</evidence>
<dbReference type="AlphaFoldDB" id="A0AAV4CE66"/>